<dbReference type="FunFam" id="3.20.20.70:FF:000027">
    <property type="entry name" value="Dihydropyrimidine dehydrogenase [NADP(+)]"/>
    <property type="match status" value="1"/>
</dbReference>
<dbReference type="InterPro" id="IPR024920">
    <property type="entry name" value="Dihydroorotate_DH_1"/>
</dbReference>
<feature type="binding site" evidence="9">
    <location>
        <position position="217"/>
    </location>
    <ligand>
        <name>FMN</name>
        <dbReference type="ChEBI" id="CHEBI:58210"/>
    </ligand>
</feature>
<evidence type="ECO:0000256" key="2">
    <source>
        <dbReference type="ARBA" id="ARBA00004725"/>
    </source>
</evidence>
<dbReference type="PANTHER" id="PTHR48109">
    <property type="entry name" value="DIHYDROOROTATE DEHYDROGENASE (QUINONE), MITOCHONDRIAL-RELATED"/>
    <property type="match status" value="1"/>
</dbReference>
<dbReference type="InterPro" id="IPR005720">
    <property type="entry name" value="Dihydroorotate_DH_cat"/>
</dbReference>
<feature type="binding site" evidence="9">
    <location>
        <position position="127"/>
    </location>
    <ligand>
        <name>FMN</name>
        <dbReference type="ChEBI" id="CHEBI:58210"/>
    </ligand>
</feature>
<dbReference type="EC" id="1.3.-.-" evidence="9"/>
<dbReference type="NCBIfam" id="TIGR01037">
    <property type="entry name" value="pyrD_sub1_fam"/>
    <property type="match status" value="1"/>
</dbReference>
<dbReference type="PROSITE" id="PS00911">
    <property type="entry name" value="DHODEHASE_1"/>
    <property type="match status" value="1"/>
</dbReference>
<feature type="binding site" evidence="9">
    <location>
        <position position="45"/>
    </location>
    <ligand>
        <name>substrate</name>
    </ligand>
</feature>
<gene>
    <name evidence="9" type="primary">pyrD</name>
    <name evidence="11" type="ORF">A2311_05570</name>
</gene>
<name>A0A1F4TPN4_UNCSA</name>
<comment type="caution">
    <text evidence="11">The sequence shown here is derived from an EMBL/GenBank/DDBJ whole genome shotgun (WGS) entry which is preliminary data.</text>
</comment>
<dbReference type="InterPro" id="IPR050074">
    <property type="entry name" value="DHO_dehydrogenase"/>
</dbReference>
<evidence type="ECO:0000256" key="5">
    <source>
        <dbReference type="ARBA" id="ARBA00022630"/>
    </source>
</evidence>
<dbReference type="NCBIfam" id="NF005574">
    <property type="entry name" value="PRK07259.1"/>
    <property type="match status" value="1"/>
</dbReference>
<evidence type="ECO:0000313" key="12">
    <source>
        <dbReference type="Proteomes" id="UP000178951"/>
    </source>
</evidence>
<dbReference type="InterPro" id="IPR012135">
    <property type="entry name" value="Dihydroorotate_DH_1_2"/>
</dbReference>
<dbReference type="Pfam" id="PF01180">
    <property type="entry name" value="DHO_dh"/>
    <property type="match status" value="1"/>
</dbReference>
<dbReference type="InterPro" id="IPR013785">
    <property type="entry name" value="Aldolase_TIM"/>
</dbReference>
<dbReference type="InterPro" id="IPR033888">
    <property type="entry name" value="DHOD_1B"/>
</dbReference>
<keyword evidence="4 9" id="KW-0963">Cytoplasm</keyword>
<dbReference type="Proteomes" id="UP000178951">
    <property type="component" value="Unassembled WGS sequence"/>
</dbReference>
<comment type="similarity">
    <text evidence="3 9">Belongs to the dihydroorotate dehydrogenase family. Type 1 subfamily.</text>
</comment>
<dbReference type="InterPro" id="IPR001295">
    <property type="entry name" value="Dihydroorotate_DH_CS"/>
</dbReference>
<feature type="binding site" evidence="9">
    <location>
        <begin position="192"/>
        <end position="193"/>
    </location>
    <ligand>
        <name>substrate</name>
    </ligand>
</feature>
<evidence type="ECO:0000256" key="3">
    <source>
        <dbReference type="ARBA" id="ARBA00008008"/>
    </source>
</evidence>
<feature type="binding site" evidence="9">
    <location>
        <position position="21"/>
    </location>
    <ligand>
        <name>FMN</name>
        <dbReference type="ChEBI" id="CHEBI:58210"/>
    </ligand>
</feature>
<comment type="cofactor">
    <cofactor evidence="9">
        <name>FMN</name>
        <dbReference type="ChEBI" id="CHEBI:58210"/>
    </cofactor>
    <text evidence="9">Binds 1 FMN per subunit.</text>
</comment>
<dbReference type="PIRSF" id="PIRSF000164">
    <property type="entry name" value="DHO_oxidase"/>
    <property type="match status" value="1"/>
</dbReference>
<comment type="pathway">
    <text evidence="2 9">Pyrimidine metabolism; UMP biosynthesis via de novo pathway.</text>
</comment>
<comment type="catalytic activity">
    <reaction evidence="9">
        <text>(S)-dihydroorotate + A = orotate + AH2</text>
        <dbReference type="Rhea" id="RHEA:18073"/>
        <dbReference type="ChEBI" id="CHEBI:13193"/>
        <dbReference type="ChEBI" id="CHEBI:17499"/>
        <dbReference type="ChEBI" id="CHEBI:30839"/>
        <dbReference type="ChEBI" id="CHEBI:30864"/>
    </reaction>
</comment>
<evidence type="ECO:0000256" key="7">
    <source>
        <dbReference type="ARBA" id="ARBA00022975"/>
    </source>
</evidence>
<feature type="binding site" evidence="9">
    <location>
        <position position="191"/>
    </location>
    <ligand>
        <name>FMN</name>
        <dbReference type="ChEBI" id="CHEBI:58210"/>
    </ligand>
</feature>
<sequence length="296" mass="31326">MVDLSLELAGIKLKNPVMVASGTFGWGQEFADYLDLNKLGAIITKSITLKPREGNPPPRIVETPAGMLNTIGLQNEGLEHFLRNDLPFLSKFNTPTIVNIAGESVAEYVELAKRLSKEPMVKGIEVNISCPNVAHGGMAFGTEPEATKQVISAVRKETTQPLIVKLTPNVTDITVIAKAAVAAGADALSLINTLVGMSIDIETGQSRLGRLTGGLSGPAIKPIAVRMVYETARAVNVPVIGIGGIMTGNDAVEFLLAGAKAIQVGTANFVDVTASLTILKGIEDYVDRHPRSLNFS</sequence>
<dbReference type="Gene3D" id="3.20.20.70">
    <property type="entry name" value="Aldolase class I"/>
    <property type="match status" value="1"/>
</dbReference>
<evidence type="ECO:0000256" key="1">
    <source>
        <dbReference type="ARBA" id="ARBA00004496"/>
    </source>
</evidence>
<feature type="binding site" evidence="9">
    <location>
        <begin position="69"/>
        <end position="73"/>
    </location>
    <ligand>
        <name>substrate</name>
    </ligand>
</feature>
<feature type="binding site" evidence="9">
    <location>
        <position position="99"/>
    </location>
    <ligand>
        <name>FMN</name>
        <dbReference type="ChEBI" id="CHEBI:58210"/>
    </ligand>
</feature>
<feature type="binding site" evidence="9">
    <location>
        <position position="165"/>
    </location>
    <ligand>
        <name>FMN</name>
        <dbReference type="ChEBI" id="CHEBI:58210"/>
    </ligand>
</feature>
<accession>A0A1F4TPN4</accession>
<dbReference type="CDD" id="cd04740">
    <property type="entry name" value="DHOD_1B_like"/>
    <property type="match status" value="1"/>
</dbReference>
<dbReference type="PROSITE" id="PS00912">
    <property type="entry name" value="DHODEHASE_2"/>
    <property type="match status" value="1"/>
</dbReference>
<feature type="binding site" evidence="9">
    <location>
        <begin position="265"/>
        <end position="266"/>
    </location>
    <ligand>
        <name>FMN</name>
        <dbReference type="ChEBI" id="CHEBI:58210"/>
    </ligand>
</feature>
<dbReference type="GO" id="GO:0044205">
    <property type="term" value="P:'de novo' UMP biosynthetic process"/>
    <property type="evidence" value="ECO:0007669"/>
    <property type="project" value="UniProtKB-UniRule"/>
</dbReference>
<reference evidence="11 12" key="1">
    <citation type="journal article" date="2016" name="Nat. Commun.">
        <title>Thousands of microbial genomes shed light on interconnected biogeochemical processes in an aquifer system.</title>
        <authorList>
            <person name="Anantharaman K."/>
            <person name="Brown C.T."/>
            <person name="Hug L.A."/>
            <person name="Sharon I."/>
            <person name="Castelle C.J."/>
            <person name="Probst A.J."/>
            <person name="Thomas B.C."/>
            <person name="Singh A."/>
            <person name="Wilkins M.J."/>
            <person name="Karaoz U."/>
            <person name="Brodie E.L."/>
            <person name="Williams K.H."/>
            <person name="Hubbard S.S."/>
            <person name="Banfield J.F."/>
        </authorList>
    </citation>
    <scope>NUCLEOTIDE SEQUENCE [LARGE SCALE GENOMIC DNA]</scope>
</reference>
<dbReference type="GO" id="GO:0006207">
    <property type="term" value="P:'de novo' pyrimidine nucleobase biosynthetic process"/>
    <property type="evidence" value="ECO:0007669"/>
    <property type="project" value="InterPro"/>
</dbReference>
<keyword evidence="5 9" id="KW-0285">Flavoprotein</keyword>
<feature type="binding site" evidence="9">
    <location>
        <begin position="45"/>
        <end position="46"/>
    </location>
    <ligand>
        <name>FMN</name>
        <dbReference type="ChEBI" id="CHEBI:58210"/>
    </ligand>
</feature>
<evidence type="ECO:0000313" key="11">
    <source>
        <dbReference type="EMBL" id="OGC34682.1"/>
    </source>
</evidence>
<keyword evidence="8 9" id="KW-0560">Oxidoreductase</keyword>
<dbReference type="SUPFAM" id="SSF51395">
    <property type="entry name" value="FMN-linked oxidoreductases"/>
    <property type="match status" value="1"/>
</dbReference>
<dbReference type="EMBL" id="MEUF01000040">
    <property type="protein sequence ID" value="OGC34682.1"/>
    <property type="molecule type" value="Genomic_DNA"/>
</dbReference>
<proteinExistence type="inferred from homology"/>
<evidence type="ECO:0000256" key="9">
    <source>
        <dbReference type="HAMAP-Rule" id="MF_00224"/>
    </source>
</evidence>
<feature type="binding site" evidence="9">
    <location>
        <position position="127"/>
    </location>
    <ligand>
        <name>substrate</name>
    </ligand>
</feature>
<feature type="active site" description="Nucleophile" evidence="9">
    <location>
        <position position="130"/>
    </location>
</feature>
<evidence type="ECO:0000259" key="10">
    <source>
        <dbReference type="Pfam" id="PF01180"/>
    </source>
</evidence>
<evidence type="ECO:0000256" key="6">
    <source>
        <dbReference type="ARBA" id="ARBA00022643"/>
    </source>
</evidence>
<keyword evidence="6 9" id="KW-0288">FMN</keyword>
<dbReference type="PANTHER" id="PTHR48109:SF1">
    <property type="entry name" value="DIHYDROOROTATE DEHYDROGENASE (FUMARATE)"/>
    <property type="match status" value="1"/>
</dbReference>
<dbReference type="AlphaFoldDB" id="A0A1F4TPN4"/>
<dbReference type="InterPro" id="IPR049622">
    <property type="entry name" value="Dihydroorotate_DH_I"/>
</dbReference>
<dbReference type="GO" id="GO:0005737">
    <property type="term" value="C:cytoplasm"/>
    <property type="evidence" value="ECO:0007669"/>
    <property type="project" value="UniProtKB-SubCell"/>
</dbReference>
<dbReference type="HAMAP" id="MF_00224">
    <property type="entry name" value="DHO_dh_type1"/>
    <property type="match status" value="1"/>
</dbReference>
<feature type="domain" description="Dihydroorotate dehydrogenase catalytic" evidence="10">
    <location>
        <begin position="4"/>
        <end position="284"/>
    </location>
</feature>
<evidence type="ECO:0000256" key="8">
    <source>
        <dbReference type="ARBA" id="ARBA00023002"/>
    </source>
</evidence>
<protein>
    <recommendedName>
        <fullName evidence="9">Dihydroorotate dehydrogenase</fullName>
        <shortName evidence="9">DHOD</shortName>
        <shortName evidence="9">DHODase</shortName>
        <shortName evidence="9">DHOdehase</shortName>
        <ecNumber evidence="9">1.3.-.-</ecNumber>
    </recommendedName>
</protein>
<feature type="binding site" evidence="9">
    <location>
        <begin position="243"/>
        <end position="244"/>
    </location>
    <ligand>
        <name>FMN</name>
        <dbReference type="ChEBI" id="CHEBI:58210"/>
    </ligand>
</feature>
<comment type="function">
    <text evidence="9">Catalyzes the conversion of dihydroorotate to orotate.</text>
</comment>
<keyword evidence="7 9" id="KW-0665">Pyrimidine biosynthesis</keyword>
<comment type="subcellular location">
    <subcellularLocation>
        <location evidence="1 9">Cytoplasm</location>
    </subcellularLocation>
</comment>
<dbReference type="UniPathway" id="UPA00070"/>
<dbReference type="GO" id="GO:0004152">
    <property type="term" value="F:dihydroorotate dehydrogenase activity"/>
    <property type="evidence" value="ECO:0007669"/>
    <property type="project" value="UniProtKB-UniRule"/>
</dbReference>
<evidence type="ECO:0000256" key="4">
    <source>
        <dbReference type="ARBA" id="ARBA00022490"/>
    </source>
</evidence>
<dbReference type="STRING" id="1802583.A2311_05570"/>
<organism evidence="11 12">
    <name type="scientific">candidate division WOR-1 bacterium RIFOXYB2_FULL_48_7</name>
    <dbReference type="NCBI Taxonomy" id="1802583"/>
    <lineage>
        <taxon>Bacteria</taxon>
        <taxon>Bacillati</taxon>
        <taxon>Saganbacteria</taxon>
    </lineage>
</organism>